<protein>
    <submittedName>
        <fullName evidence="2">Acetyltransferase</fullName>
    </submittedName>
</protein>
<dbReference type="Pfam" id="PF00583">
    <property type="entry name" value="Acetyltransf_1"/>
    <property type="match status" value="1"/>
</dbReference>
<proteinExistence type="predicted"/>
<dbReference type="SUPFAM" id="SSF55729">
    <property type="entry name" value="Acyl-CoA N-acyltransferases (Nat)"/>
    <property type="match status" value="1"/>
</dbReference>
<organism evidence="2 3">
    <name type="scientific">Alkalihalobacillus trypoxylicola</name>
    <dbReference type="NCBI Taxonomy" id="519424"/>
    <lineage>
        <taxon>Bacteria</taxon>
        <taxon>Bacillati</taxon>
        <taxon>Bacillota</taxon>
        <taxon>Bacilli</taxon>
        <taxon>Bacillales</taxon>
        <taxon>Bacillaceae</taxon>
        <taxon>Alkalihalobacillus</taxon>
    </lineage>
</organism>
<evidence type="ECO:0000313" key="3">
    <source>
        <dbReference type="Proteomes" id="UP000075806"/>
    </source>
</evidence>
<name>A0A162EJ78_9BACI</name>
<keyword evidence="2" id="KW-0808">Transferase</keyword>
<reference evidence="2" key="1">
    <citation type="submission" date="2016-02" db="EMBL/GenBank/DDBJ databases">
        <title>Genome sequence of Bacillus trypoxylicola KCTC 13244(T).</title>
        <authorList>
            <person name="Jeong H."/>
            <person name="Park S.-H."/>
            <person name="Choi S.-K."/>
        </authorList>
    </citation>
    <scope>NUCLEOTIDE SEQUENCE [LARGE SCALE GENOMIC DNA]</scope>
    <source>
        <strain evidence="2">KCTC 13244</strain>
    </source>
</reference>
<sequence length="159" mass="18370">MKMTKEIQLSFYQKEHLEVLKKFQLPEEQVKFTALPEEMLNVSVGQYRIVILSKGMPVGFFLLHSTQRVKEYTTTYHAMLLTALSVDHKHQGQGYAKKAMAELREFVAENFEACEKIVLAVNHKNIPAQNLYKNVGFIDTGRRKLGKIGEQLIMELKIR</sequence>
<dbReference type="CDD" id="cd04301">
    <property type="entry name" value="NAT_SF"/>
    <property type="match status" value="1"/>
</dbReference>
<feature type="domain" description="N-acetyltransferase" evidence="1">
    <location>
        <begin position="7"/>
        <end position="159"/>
    </location>
</feature>
<dbReference type="PROSITE" id="PS51186">
    <property type="entry name" value="GNAT"/>
    <property type="match status" value="1"/>
</dbReference>
<dbReference type="STRING" id="519424.AZF04_17930"/>
<dbReference type="Gene3D" id="3.40.630.30">
    <property type="match status" value="1"/>
</dbReference>
<keyword evidence="3" id="KW-1185">Reference proteome</keyword>
<dbReference type="RefSeq" id="WP_061948083.1">
    <property type="nucleotide sequence ID" value="NZ_LTAO01000010.1"/>
</dbReference>
<dbReference type="OrthoDB" id="66776at2"/>
<gene>
    <name evidence="2" type="ORF">AZF04_17930</name>
</gene>
<dbReference type="AlphaFoldDB" id="A0A162EJ78"/>
<evidence type="ECO:0000259" key="1">
    <source>
        <dbReference type="PROSITE" id="PS51186"/>
    </source>
</evidence>
<comment type="caution">
    <text evidence="2">The sequence shown here is derived from an EMBL/GenBank/DDBJ whole genome shotgun (WGS) entry which is preliminary data.</text>
</comment>
<evidence type="ECO:0000313" key="2">
    <source>
        <dbReference type="EMBL" id="KYG33037.1"/>
    </source>
</evidence>
<dbReference type="InterPro" id="IPR000182">
    <property type="entry name" value="GNAT_dom"/>
</dbReference>
<dbReference type="GO" id="GO:0016747">
    <property type="term" value="F:acyltransferase activity, transferring groups other than amino-acyl groups"/>
    <property type="evidence" value="ECO:0007669"/>
    <property type="project" value="InterPro"/>
</dbReference>
<dbReference type="InterPro" id="IPR016181">
    <property type="entry name" value="Acyl_CoA_acyltransferase"/>
</dbReference>
<dbReference type="Proteomes" id="UP000075806">
    <property type="component" value="Unassembled WGS sequence"/>
</dbReference>
<dbReference type="EMBL" id="LTAO01000010">
    <property type="protein sequence ID" value="KYG33037.1"/>
    <property type="molecule type" value="Genomic_DNA"/>
</dbReference>
<accession>A0A162EJ78</accession>